<dbReference type="EMBL" id="BMEG01000014">
    <property type="protein sequence ID" value="GGD93995.1"/>
    <property type="molecule type" value="Genomic_DNA"/>
</dbReference>
<dbReference type="AlphaFoldDB" id="A0A069NM90"/>
<evidence type="ECO:0000313" key="6">
    <source>
        <dbReference type="Proteomes" id="UP000027439"/>
    </source>
</evidence>
<proteinExistence type="predicted"/>
<reference evidence="7" key="3">
    <citation type="journal article" date="2019" name="Int. J. Syst. Evol. Microbiol.">
        <title>The Global Catalogue of Microorganisms (GCM) 10K type strain sequencing project: providing services to taxonomists for standard genome sequencing and annotation.</title>
        <authorList>
            <consortium name="The Broad Institute Genomics Platform"/>
            <consortium name="The Broad Institute Genome Sequencing Center for Infectious Disease"/>
            <person name="Wu L."/>
            <person name="Ma J."/>
        </authorList>
    </citation>
    <scope>NUCLEOTIDE SEQUENCE [LARGE SCALE GENOMIC DNA]</scope>
    <source>
        <strain evidence="7">CGMCC 1.11013</strain>
    </source>
</reference>
<feature type="chain" id="PRO_5001663707" evidence="2">
    <location>
        <begin position="22"/>
        <end position="333"/>
    </location>
</feature>
<evidence type="ECO:0000256" key="1">
    <source>
        <dbReference type="SAM" id="MobiDB-lite"/>
    </source>
</evidence>
<keyword evidence="5" id="KW-0645">Protease</keyword>
<dbReference type="Pfam" id="PF00188">
    <property type="entry name" value="CAP"/>
    <property type="match status" value="1"/>
</dbReference>
<sequence>MTIQKNLKLSMAAIGASLLVAACGGGGGGGGGSSGASPAAPASGASTPATTNPANLTTPQYPADSFHLAAFNLLNQHRQQCGFPALQQNTALDQATAAHAQYLASNNVISDTEVAGNPGFTGATFVDRAAHFGYTAKNGSIGVSGGYYTNAALTETQYGQEAIYEFESGVYHISIAASPTNTVGIGKVATTYNGFPQEQFSLFLANYQQVTNNAPLTFPCQGTTGVAYTSAGEIPTPPGVSGNFGTPVAVAGNPTDTIVMQTGTMTDSSGHVIALQVLDSAKDPNKLLAAWQGVAYPTTPLSPNSQYTVSLTGTINGVAFSRTFSFMTGNVVG</sequence>
<dbReference type="InterPro" id="IPR035940">
    <property type="entry name" value="CAP_sf"/>
</dbReference>
<dbReference type="RefSeq" id="WP_035968651.1">
    <property type="nucleotide sequence ID" value="NZ_BMEG01000014.1"/>
</dbReference>
<protein>
    <submittedName>
        <fullName evidence="5">Serine protease</fullName>
    </submittedName>
</protein>
<dbReference type="Proteomes" id="UP000597138">
    <property type="component" value="Unassembled WGS sequence"/>
</dbReference>
<keyword evidence="7" id="KW-1185">Reference proteome</keyword>
<dbReference type="GO" id="GO:0008233">
    <property type="term" value="F:peptidase activity"/>
    <property type="evidence" value="ECO:0007669"/>
    <property type="project" value="UniProtKB-KW"/>
</dbReference>
<gene>
    <name evidence="5" type="ORF">BG57_18185</name>
    <name evidence="4" type="ORF">GCM10010985_55860</name>
</gene>
<dbReference type="PROSITE" id="PS51257">
    <property type="entry name" value="PROKAR_LIPOPROTEIN"/>
    <property type="match status" value="1"/>
</dbReference>
<evidence type="ECO:0000313" key="7">
    <source>
        <dbReference type="Proteomes" id="UP000597138"/>
    </source>
</evidence>
<dbReference type="GO" id="GO:0006508">
    <property type="term" value="P:proteolysis"/>
    <property type="evidence" value="ECO:0007669"/>
    <property type="project" value="UniProtKB-KW"/>
</dbReference>
<dbReference type="SUPFAM" id="SSF55797">
    <property type="entry name" value="PR-1-like"/>
    <property type="match status" value="1"/>
</dbReference>
<evidence type="ECO:0000313" key="5">
    <source>
        <dbReference type="EMBL" id="KDR29327.1"/>
    </source>
</evidence>
<dbReference type="OrthoDB" id="6654019at2"/>
<feature type="domain" description="SCP" evidence="3">
    <location>
        <begin position="71"/>
        <end position="186"/>
    </location>
</feature>
<feature type="signal peptide" evidence="2">
    <location>
        <begin position="1"/>
        <end position="21"/>
    </location>
</feature>
<dbReference type="InterPro" id="IPR014044">
    <property type="entry name" value="CAP_dom"/>
</dbReference>
<evidence type="ECO:0000313" key="4">
    <source>
        <dbReference type="EMBL" id="GGD93995.1"/>
    </source>
</evidence>
<reference evidence="4" key="1">
    <citation type="journal article" date="2014" name="Int. J. Syst. Evol. Microbiol.">
        <title>Complete genome of a new Firmicutes species belonging to the dominant human colonic microbiota ('Ruminococcus bicirculans') reveals two chromosomes and a selective capacity to utilize plant glucans.</title>
        <authorList>
            <consortium name="NISC Comparative Sequencing Program"/>
            <person name="Wegmann U."/>
            <person name="Louis P."/>
            <person name="Goesmann A."/>
            <person name="Henrissat B."/>
            <person name="Duncan S.H."/>
            <person name="Flint H.J."/>
        </authorList>
    </citation>
    <scope>NUCLEOTIDE SEQUENCE</scope>
    <source>
        <strain evidence="4">CGMCC 1.11013</strain>
    </source>
</reference>
<keyword evidence="5" id="KW-0378">Hydrolase</keyword>
<reference evidence="5 6" key="2">
    <citation type="submission" date="2014-03" db="EMBL/GenBank/DDBJ databases">
        <title>Draft Genome Sequences of Four Burkholderia Strains.</title>
        <authorList>
            <person name="Liu X.Y."/>
            <person name="Li C.X."/>
            <person name="Xu J.H."/>
        </authorList>
    </citation>
    <scope>NUCLEOTIDE SEQUENCE [LARGE SCALE GENOMIC DNA]</scope>
    <source>
        <strain evidence="5 6">R27</strain>
    </source>
</reference>
<feature type="compositionally biased region" description="Low complexity" evidence="1">
    <location>
        <begin position="35"/>
        <end position="58"/>
    </location>
</feature>
<name>A0A069NM90_9BURK</name>
<feature type="region of interest" description="Disordered" evidence="1">
    <location>
        <begin position="30"/>
        <end position="58"/>
    </location>
</feature>
<dbReference type="Gene3D" id="3.40.33.10">
    <property type="entry name" value="CAP"/>
    <property type="match status" value="1"/>
</dbReference>
<comment type="caution">
    <text evidence="5">The sequence shown here is derived from an EMBL/GenBank/DDBJ whole genome shotgun (WGS) entry which is preliminary data.</text>
</comment>
<reference evidence="4" key="4">
    <citation type="submission" date="2024-05" db="EMBL/GenBank/DDBJ databases">
        <authorList>
            <person name="Sun Q."/>
            <person name="Zhou Y."/>
        </authorList>
    </citation>
    <scope>NUCLEOTIDE SEQUENCE</scope>
    <source>
        <strain evidence="4">CGMCC 1.11013</strain>
    </source>
</reference>
<evidence type="ECO:0000256" key="2">
    <source>
        <dbReference type="SAM" id="SignalP"/>
    </source>
</evidence>
<dbReference type="Proteomes" id="UP000027439">
    <property type="component" value="Unassembled WGS sequence"/>
</dbReference>
<evidence type="ECO:0000259" key="3">
    <source>
        <dbReference type="Pfam" id="PF00188"/>
    </source>
</evidence>
<organism evidence="5 6">
    <name type="scientific">Caballeronia grimmiae</name>
    <dbReference type="NCBI Taxonomy" id="1071679"/>
    <lineage>
        <taxon>Bacteria</taxon>
        <taxon>Pseudomonadati</taxon>
        <taxon>Pseudomonadota</taxon>
        <taxon>Betaproteobacteria</taxon>
        <taxon>Burkholderiales</taxon>
        <taxon>Burkholderiaceae</taxon>
        <taxon>Caballeronia</taxon>
    </lineage>
</organism>
<dbReference type="EMBL" id="JFHE01000031">
    <property type="protein sequence ID" value="KDR29327.1"/>
    <property type="molecule type" value="Genomic_DNA"/>
</dbReference>
<keyword evidence="2" id="KW-0732">Signal</keyword>
<dbReference type="STRING" id="1071679.BG57_18185"/>
<dbReference type="eggNOG" id="COG2340">
    <property type="taxonomic scope" value="Bacteria"/>
</dbReference>
<accession>A0A069NM90</accession>